<feature type="transmembrane region" description="Helical" evidence="8">
    <location>
        <begin position="352"/>
        <end position="375"/>
    </location>
</feature>
<reference evidence="10 12" key="2">
    <citation type="submission" date="2019-04" db="EMBL/GenBank/DDBJ databases">
        <title>Genomic characterization of Staphylococcus petrasii strains.</title>
        <authorList>
            <person name="Vrbovska V."/>
            <person name="Kovarovic V."/>
            <person name="Maslanova I."/>
            <person name="Indrakova A."/>
            <person name="Petras P."/>
            <person name="Sedo O."/>
            <person name="Svec P."/>
            <person name="Fisarova L."/>
            <person name="Sedlacek I."/>
            <person name="Doskar J."/>
            <person name="Pantucek R."/>
        </authorList>
    </citation>
    <scope>NUCLEOTIDE SEQUENCE [LARGE SCALE GENOMIC DNA]</scope>
    <source>
        <strain evidence="10 12">P5404</strain>
    </source>
</reference>
<evidence type="ECO:0000313" key="10">
    <source>
        <dbReference type="EMBL" id="TGE17741.1"/>
    </source>
</evidence>
<keyword evidence="7 8" id="KW-0472">Membrane</keyword>
<feature type="transmembrane region" description="Helical" evidence="8">
    <location>
        <begin position="234"/>
        <end position="253"/>
    </location>
</feature>
<dbReference type="RefSeq" id="WP_103297529.1">
    <property type="nucleotide sequence ID" value="NZ_AP040368.1"/>
</dbReference>
<dbReference type="GeneID" id="48902660"/>
<dbReference type="PANTHER" id="PTHR32024:SF4">
    <property type="entry name" value="KTR SYSTEM POTASSIUM UPTAKE PROTEIN D"/>
    <property type="match status" value="1"/>
</dbReference>
<evidence type="ECO:0000256" key="1">
    <source>
        <dbReference type="ARBA" id="ARBA00004651"/>
    </source>
</evidence>
<feature type="transmembrane region" description="Helical" evidence="8">
    <location>
        <begin position="73"/>
        <end position="101"/>
    </location>
</feature>
<evidence type="ECO:0000313" key="12">
    <source>
        <dbReference type="Proteomes" id="UP000297598"/>
    </source>
</evidence>
<dbReference type="EMBL" id="UHDO01000001">
    <property type="protein sequence ID" value="SUM44664.1"/>
    <property type="molecule type" value="Genomic_DNA"/>
</dbReference>
<proteinExistence type="predicted"/>
<dbReference type="AlphaFoldDB" id="A0A380G0K9"/>
<feature type="transmembrane region" description="Helical" evidence="8">
    <location>
        <begin position="17"/>
        <end position="37"/>
    </location>
</feature>
<feature type="transmembrane region" description="Helical" evidence="8">
    <location>
        <begin position="49"/>
        <end position="67"/>
    </location>
</feature>
<dbReference type="EMBL" id="SRLS01000007">
    <property type="protein sequence ID" value="TGE17741.1"/>
    <property type="molecule type" value="Genomic_DNA"/>
</dbReference>
<keyword evidence="3" id="KW-1003">Cell membrane</keyword>
<feature type="transmembrane region" description="Helical" evidence="8">
    <location>
        <begin position="312"/>
        <end position="331"/>
    </location>
</feature>
<dbReference type="GO" id="GO:0005886">
    <property type="term" value="C:plasma membrane"/>
    <property type="evidence" value="ECO:0007669"/>
    <property type="project" value="UniProtKB-SubCell"/>
</dbReference>
<feature type="transmembrane region" description="Helical" evidence="8">
    <location>
        <begin position="381"/>
        <end position="401"/>
    </location>
</feature>
<feature type="transmembrane region" description="Helical" evidence="8">
    <location>
        <begin position="128"/>
        <end position="152"/>
    </location>
</feature>
<keyword evidence="2" id="KW-0813">Transport</keyword>
<dbReference type="OrthoDB" id="9810952at2"/>
<dbReference type="GO" id="GO:0008324">
    <property type="term" value="F:monoatomic cation transmembrane transporter activity"/>
    <property type="evidence" value="ECO:0007669"/>
    <property type="project" value="InterPro"/>
</dbReference>
<keyword evidence="12" id="KW-1185">Reference proteome</keyword>
<protein>
    <submittedName>
        <fullName evidence="9">Putative sodium transport protein</fullName>
    </submittedName>
    <submittedName>
        <fullName evidence="10">TrkH family potassium uptake protein</fullName>
    </submittedName>
</protein>
<keyword evidence="5 8" id="KW-1133">Transmembrane helix</keyword>
<feature type="transmembrane region" description="Helical" evidence="8">
    <location>
        <begin position="413"/>
        <end position="433"/>
    </location>
</feature>
<keyword evidence="6" id="KW-0406">Ion transport</keyword>
<evidence type="ECO:0000256" key="3">
    <source>
        <dbReference type="ARBA" id="ARBA00022475"/>
    </source>
</evidence>
<sequence length="452" mass="49883">MSIFSKLLKKSSPQQGIVLYYLIAIIVAFLLLNLPFVHKPGVNVSPIDTLFVAVSGISVTGLTPVNIVDTYSAFGQIIILIILNIGGIGVMAIGTVLWVVLGKHIGIRERQLIMLDNNKDTMSGTVKLILEIIKTIVTIEFIGALLLAFYFYRDNPDLNNALMQGLFVSISATTNGGLDITGQSLIPYANDYFVQTIVMFLIILGSIGFPVLLEVRAYIRNRVSHFRFSLFTKITTTTYFFLFTFGVLAILALEHNNAFKGLSWHQSLFYALFQSATTRSAGLQTIDVTQLSDATNVIMSILMFIGSSPSSVGGGIRTTTFAILILFVINFNNNSEKTSIKVYNREIHVVDIQRSFAVFTMASILTFVSMIIILATEKNNLSFLQVFFEVMSAFGTCGLSLGVTDNISSITKVVLMILMFIGRVGLISFIIMISGRKEPDKFSYPKERIQIG</sequence>
<feature type="transmembrane region" description="Helical" evidence="8">
    <location>
        <begin position="192"/>
        <end position="213"/>
    </location>
</feature>
<dbReference type="PANTHER" id="PTHR32024">
    <property type="entry name" value="TRK SYSTEM POTASSIUM UPTAKE PROTEIN TRKG-RELATED"/>
    <property type="match status" value="1"/>
</dbReference>
<evidence type="ECO:0000256" key="8">
    <source>
        <dbReference type="SAM" id="Phobius"/>
    </source>
</evidence>
<evidence type="ECO:0000313" key="11">
    <source>
        <dbReference type="Proteomes" id="UP000254047"/>
    </source>
</evidence>
<evidence type="ECO:0000256" key="5">
    <source>
        <dbReference type="ARBA" id="ARBA00022989"/>
    </source>
</evidence>
<dbReference type="InterPro" id="IPR003445">
    <property type="entry name" value="Cat_transpt"/>
</dbReference>
<evidence type="ECO:0000313" key="9">
    <source>
        <dbReference type="EMBL" id="SUM44664.1"/>
    </source>
</evidence>
<dbReference type="Proteomes" id="UP000254047">
    <property type="component" value="Unassembled WGS sequence"/>
</dbReference>
<evidence type="ECO:0000256" key="2">
    <source>
        <dbReference type="ARBA" id="ARBA00022448"/>
    </source>
</evidence>
<evidence type="ECO:0000256" key="6">
    <source>
        <dbReference type="ARBA" id="ARBA00023065"/>
    </source>
</evidence>
<gene>
    <name evidence="9" type="primary">ktrB</name>
    <name evidence="10" type="ORF">BJR09_06330</name>
    <name evidence="9" type="ORF">NCTC13830_02072</name>
</gene>
<evidence type="ECO:0000256" key="7">
    <source>
        <dbReference type="ARBA" id="ARBA00023136"/>
    </source>
</evidence>
<dbReference type="Proteomes" id="UP000297598">
    <property type="component" value="Unassembled WGS sequence"/>
</dbReference>
<name>A0A380G0K9_9STAP</name>
<accession>A0A5F1B303</accession>
<dbReference type="Pfam" id="PF02386">
    <property type="entry name" value="TrkH"/>
    <property type="match status" value="1"/>
</dbReference>
<accession>A0A380G0K9</accession>
<keyword evidence="4 8" id="KW-0812">Transmembrane</keyword>
<dbReference type="GO" id="GO:0030001">
    <property type="term" value="P:metal ion transport"/>
    <property type="evidence" value="ECO:0007669"/>
    <property type="project" value="UniProtKB-ARBA"/>
</dbReference>
<comment type="subcellular location">
    <subcellularLocation>
        <location evidence="1">Cell membrane</location>
        <topology evidence="1">Multi-pass membrane protein</topology>
    </subcellularLocation>
</comment>
<reference evidence="9 11" key="1">
    <citation type="submission" date="2018-06" db="EMBL/GenBank/DDBJ databases">
        <authorList>
            <consortium name="Pathogen Informatics"/>
            <person name="Doyle S."/>
        </authorList>
    </citation>
    <scope>NUCLEOTIDE SEQUENCE [LARGE SCALE GENOMIC DNA]</scope>
    <source>
        <strain evidence="9 11">NCTC13830</strain>
    </source>
</reference>
<organism evidence="9 11">
    <name type="scientific">Staphylococcus petrasii</name>
    <dbReference type="NCBI Taxonomy" id="1276936"/>
    <lineage>
        <taxon>Bacteria</taxon>
        <taxon>Bacillati</taxon>
        <taxon>Bacillota</taxon>
        <taxon>Bacilli</taxon>
        <taxon>Bacillales</taxon>
        <taxon>Staphylococcaceae</taxon>
        <taxon>Staphylococcus</taxon>
    </lineage>
</organism>
<evidence type="ECO:0000256" key="4">
    <source>
        <dbReference type="ARBA" id="ARBA00022692"/>
    </source>
</evidence>